<sequence>MSEEWPLEPIGTVKWWPCTGDDDLIGSECGYIVYAFRSKIVSEIRYKPTDLAYPSSVPKDHLEPLAGTAKIALGRFKAETEHSKGTVLFHPGEIGSRGKSFVTEHAHLLWHQLGNEYDIVGFDSRGTGESQPKIQCFNNRVAGQEYTNKPFYAHATFLYNTVLDRGYDFPLNITKNKLRQILLPQQRVVDAMQKTQHQVCYRIMGDDLKHMGTTNVVRDLDAITTALDGEDAPMYVHVINFELIRV</sequence>
<gene>
    <name evidence="1" type="ORF">EUX98_g6976</name>
</gene>
<accession>A0A4S4MMP9</accession>
<comment type="caution">
    <text evidence="1">The sequence shown here is derived from an EMBL/GenBank/DDBJ whole genome shotgun (WGS) entry which is preliminary data.</text>
</comment>
<keyword evidence="2" id="KW-1185">Reference proteome</keyword>
<evidence type="ECO:0000313" key="1">
    <source>
        <dbReference type="EMBL" id="THH27214.1"/>
    </source>
</evidence>
<reference evidence="1 2" key="1">
    <citation type="submission" date="2019-02" db="EMBL/GenBank/DDBJ databases">
        <title>Genome sequencing of the rare red list fungi Antrodiella citrinella (Flaviporus citrinellus).</title>
        <authorList>
            <person name="Buettner E."/>
            <person name="Kellner H."/>
        </authorList>
    </citation>
    <scope>NUCLEOTIDE SEQUENCE [LARGE SCALE GENOMIC DNA]</scope>
    <source>
        <strain evidence="1 2">DSM 108506</strain>
    </source>
</reference>
<proteinExistence type="predicted"/>
<dbReference type="OrthoDB" id="425534at2759"/>
<evidence type="ECO:0000313" key="2">
    <source>
        <dbReference type="Proteomes" id="UP000308730"/>
    </source>
</evidence>
<dbReference type="AlphaFoldDB" id="A0A4S4MMP9"/>
<dbReference type="Proteomes" id="UP000308730">
    <property type="component" value="Unassembled WGS sequence"/>
</dbReference>
<dbReference type="Gene3D" id="3.40.50.1820">
    <property type="entry name" value="alpha/beta hydrolase"/>
    <property type="match status" value="1"/>
</dbReference>
<name>A0A4S4MMP9_9APHY</name>
<protein>
    <submittedName>
        <fullName evidence="1">Uncharacterized protein</fullName>
    </submittedName>
</protein>
<dbReference type="EMBL" id="SGPM01000270">
    <property type="protein sequence ID" value="THH27214.1"/>
    <property type="molecule type" value="Genomic_DNA"/>
</dbReference>
<organism evidence="1 2">
    <name type="scientific">Antrodiella citrinella</name>
    <dbReference type="NCBI Taxonomy" id="2447956"/>
    <lineage>
        <taxon>Eukaryota</taxon>
        <taxon>Fungi</taxon>
        <taxon>Dikarya</taxon>
        <taxon>Basidiomycota</taxon>
        <taxon>Agaricomycotina</taxon>
        <taxon>Agaricomycetes</taxon>
        <taxon>Polyporales</taxon>
        <taxon>Steccherinaceae</taxon>
        <taxon>Antrodiella</taxon>
    </lineage>
</organism>
<dbReference type="InterPro" id="IPR029058">
    <property type="entry name" value="AB_hydrolase_fold"/>
</dbReference>